<dbReference type="InterPro" id="IPR023753">
    <property type="entry name" value="FAD/NAD-binding_dom"/>
</dbReference>
<dbReference type="Gene3D" id="3.50.50.60">
    <property type="entry name" value="FAD/NAD(P)-binding domain"/>
    <property type="match status" value="2"/>
</dbReference>
<proteinExistence type="inferred from homology"/>
<dbReference type="EMBL" id="DPVV01000570">
    <property type="protein sequence ID" value="HCL04169.1"/>
    <property type="molecule type" value="Genomic_DNA"/>
</dbReference>
<dbReference type="InterPro" id="IPR036873">
    <property type="entry name" value="Rhodanese-like_dom_sf"/>
</dbReference>
<dbReference type="Proteomes" id="UP000262969">
    <property type="component" value="Unassembled WGS sequence"/>
</dbReference>
<keyword evidence="4" id="KW-0274">FAD</keyword>
<evidence type="ECO:0000256" key="3">
    <source>
        <dbReference type="ARBA" id="ARBA00022630"/>
    </source>
</evidence>
<dbReference type="AlphaFoldDB" id="A0A3D2XAK8"/>
<dbReference type="Pfam" id="PF13686">
    <property type="entry name" value="DrsE_2"/>
    <property type="match status" value="1"/>
</dbReference>
<dbReference type="PRINTS" id="PR00411">
    <property type="entry name" value="PNDRDTASEI"/>
</dbReference>
<keyword evidence="5" id="KW-0560">Oxidoreductase</keyword>
<dbReference type="PANTHER" id="PTHR43429">
    <property type="entry name" value="PYRIDINE NUCLEOTIDE-DISULFIDE OXIDOREDUCTASE DOMAIN-CONTAINING"/>
    <property type="match status" value="1"/>
</dbReference>
<dbReference type="Pfam" id="PF07992">
    <property type="entry name" value="Pyr_redox_2"/>
    <property type="match status" value="1"/>
</dbReference>
<evidence type="ECO:0000313" key="8">
    <source>
        <dbReference type="EMBL" id="HCL04169.1"/>
    </source>
</evidence>
<comment type="cofactor">
    <cofactor evidence="1">
        <name>FAD</name>
        <dbReference type="ChEBI" id="CHEBI:57692"/>
    </cofactor>
</comment>
<accession>A0A3D2XAK8</accession>
<evidence type="ECO:0000256" key="5">
    <source>
        <dbReference type="ARBA" id="ARBA00023002"/>
    </source>
</evidence>
<dbReference type="GO" id="GO:0016491">
    <property type="term" value="F:oxidoreductase activity"/>
    <property type="evidence" value="ECO:0007669"/>
    <property type="project" value="UniProtKB-KW"/>
</dbReference>
<evidence type="ECO:0000256" key="4">
    <source>
        <dbReference type="ARBA" id="ARBA00022827"/>
    </source>
</evidence>
<dbReference type="Pfam" id="PF02852">
    <property type="entry name" value="Pyr_redox_dim"/>
    <property type="match status" value="1"/>
</dbReference>
<dbReference type="InterPro" id="IPR036188">
    <property type="entry name" value="FAD/NAD-bd_sf"/>
</dbReference>
<reference evidence="8 9" key="1">
    <citation type="journal article" date="2018" name="Nat. Biotechnol.">
        <title>A standardized bacterial taxonomy based on genome phylogeny substantially revises the tree of life.</title>
        <authorList>
            <person name="Parks D.H."/>
            <person name="Chuvochina M."/>
            <person name="Waite D.W."/>
            <person name="Rinke C."/>
            <person name="Skarshewski A."/>
            <person name="Chaumeil P.A."/>
            <person name="Hugenholtz P."/>
        </authorList>
    </citation>
    <scope>NUCLEOTIDE SEQUENCE [LARGE SCALE GENOMIC DNA]</scope>
    <source>
        <strain evidence="8">UBA11728</strain>
    </source>
</reference>
<dbReference type="InterPro" id="IPR032836">
    <property type="entry name" value="DsrE2-like"/>
</dbReference>
<organism evidence="8 9">
    <name type="scientific">Lachnoclostridium phytofermentans</name>
    <dbReference type="NCBI Taxonomy" id="66219"/>
    <lineage>
        <taxon>Bacteria</taxon>
        <taxon>Bacillati</taxon>
        <taxon>Bacillota</taxon>
        <taxon>Clostridia</taxon>
        <taxon>Lachnospirales</taxon>
        <taxon>Lachnospiraceae</taxon>
    </lineage>
</organism>
<sequence>MMSKKTVIIGGVAGGATAAARLRRRDEEMEIVVFEKGGEISYANCGLPYYIGDVIKSRDALLLQTPAGMKAKFNIDVRVQSEVVKIDPIEKKVTVKKAGEVDTYEESYDTLIIATGSTPIRPSITGIDSPNVFTLWNVPDTDAIKDYLNKEKPKSVAVIGGGFIGIEMAENLHAAGLLVTMIEMQNQVMPTLDYEMAQLLHEQIRNQGVELILSDGVKALEHGEETKILLNSGKSCTVDMVILSIGIRPNSKLAKEANLVLNERGGIIVNEYLQTSDPSIYAVGDVIEVENPILSNKTMIPLAGPANKQARIAADNIAGDNLKYQGTMGTSVAKVFDLTSASVGVNERMLTQLGKKKDIDYHTALINQKSHAGYYPGATTLALKLIFDTMGQIYGGQIVGVEGADKRIDTLATVMKLGGKVHDLTELELAYAPPFSSAKDPVNMLGFTAENILNGLVSFIEPKELDEILADETQSKDYIVLDVTEEVERMVYQLPNSYHIPLGKLRQRLNELDKSKIIVPYCSIGVRSYNAARILKQHGFDKVRVLSGGTSFYKSVHHEEYLKGYEMMGEDMKSEDRLLKGDEKVMAAETPVAKMQVKETVIESPVEESMKESATELPVKEIAILDCCGMQCPGPILKVNETLSKCEDGDVIKVTATDMGFARDVEAWCKRTGNTLVKAEPGKKENTVYIKKGNDSCPILNSVIPTTLPQGKTIIVFSGDLDKVLASFIIANGARALGRPVTMFFTFWGLNALRKPEKVKVKKPFMDRMFGAMMPRGSKKLKLSKLNMGGMGTKMMQKVMKDKNVNSVEELMMQAMKSGIKLVACTMSMDVMGITKEELLDGVELAGVATYLGDAEESNVNLFI</sequence>
<comment type="caution">
    <text evidence="8">The sequence shown here is derived from an EMBL/GenBank/DDBJ whole genome shotgun (WGS) entry which is preliminary data.</text>
</comment>
<protein>
    <submittedName>
        <fullName evidence="8">CoA-disulfide reductase</fullName>
    </submittedName>
</protein>
<dbReference type="PROSITE" id="PS01148">
    <property type="entry name" value="UPF0033"/>
    <property type="match status" value="1"/>
</dbReference>
<comment type="similarity">
    <text evidence="2">Belongs to the class-III pyridine nucleotide-disulfide oxidoreductase family.</text>
</comment>
<dbReference type="Pfam" id="PF00581">
    <property type="entry name" value="Rhodanese"/>
    <property type="match status" value="1"/>
</dbReference>
<feature type="domain" description="Rhodanese" evidence="7">
    <location>
        <begin position="474"/>
        <end position="561"/>
    </location>
</feature>
<dbReference type="SUPFAM" id="SSF55424">
    <property type="entry name" value="FAD/NAD-linked reductases, dimerisation (C-terminal) domain"/>
    <property type="match status" value="1"/>
</dbReference>
<dbReference type="InterPro" id="IPR050260">
    <property type="entry name" value="FAD-bd_OxRdtase"/>
</dbReference>
<dbReference type="InterPro" id="IPR016156">
    <property type="entry name" value="FAD/NAD-linked_Rdtase_dimer_sf"/>
</dbReference>
<evidence type="ECO:0000313" key="9">
    <source>
        <dbReference type="Proteomes" id="UP000262969"/>
    </source>
</evidence>
<dbReference type="PRINTS" id="PR00368">
    <property type="entry name" value="FADPNR"/>
</dbReference>
<keyword evidence="3" id="KW-0285">Flavoprotein</keyword>
<dbReference type="InterPro" id="IPR001763">
    <property type="entry name" value="Rhodanese-like_dom"/>
</dbReference>
<evidence type="ECO:0000256" key="6">
    <source>
        <dbReference type="ARBA" id="ARBA00023284"/>
    </source>
</evidence>
<dbReference type="NCBIfam" id="NF010037">
    <property type="entry name" value="PRK13512.1"/>
    <property type="match status" value="1"/>
</dbReference>
<dbReference type="InterPro" id="IPR001455">
    <property type="entry name" value="TusA-like"/>
</dbReference>
<gene>
    <name evidence="8" type="ORF">DHW61_17465</name>
</gene>
<dbReference type="SUPFAM" id="SSF75169">
    <property type="entry name" value="DsrEFH-like"/>
    <property type="match status" value="1"/>
</dbReference>
<keyword evidence="6" id="KW-0676">Redox-active center</keyword>
<evidence type="ECO:0000256" key="1">
    <source>
        <dbReference type="ARBA" id="ARBA00001974"/>
    </source>
</evidence>
<dbReference type="InterPro" id="IPR027396">
    <property type="entry name" value="DsrEFH-like"/>
</dbReference>
<dbReference type="Gene3D" id="3.40.1260.10">
    <property type="entry name" value="DsrEFH-like"/>
    <property type="match status" value="1"/>
</dbReference>
<evidence type="ECO:0000259" key="7">
    <source>
        <dbReference type="PROSITE" id="PS50206"/>
    </source>
</evidence>
<name>A0A3D2XAK8_9FIRM</name>
<dbReference type="SUPFAM" id="SSF64307">
    <property type="entry name" value="SirA-like"/>
    <property type="match status" value="1"/>
</dbReference>
<dbReference type="SUPFAM" id="SSF51905">
    <property type="entry name" value="FAD/NAD(P)-binding domain"/>
    <property type="match status" value="1"/>
</dbReference>
<dbReference type="Gene3D" id="3.40.250.10">
    <property type="entry name" value="Rhodanese-like domain"/>
    <property type="match status" value="1"/>
</dbReference>
<dbReference type="PANTHER" id="PTHR43429:SF1">
    <property type="entry name" value="NAD(P)H SULFUR OXIDOREDUCTASE (COA-DEPENDENT)"/>
    <property type="match status" value="1"/>
</dbReference>
<dbReference type="Gene3D" id="3.30.110.40">
    <property type="entry name" value="TusA-like domain"/>
    <property type="match status" value="1"/>
</dbReference>
<dbReference type="Pfam" id="PF01206">
    <property type="entry name" value="TusA"/>
    <property type="match status" value="1"/>
</dbReference>
<dbReference type="SUPFAM" id="SSF52821">
    <property type="entry name" value="Rhodanese/Cell cycle control phosphatase"/>
    <property type="match status" value="1"/>
</dbReference>
<dbReference type="PROSITE" id="PS50206">
    <property type="entry name" value="RHODANESE_3"/>
    <property type="match status" value="1"/>
</dbReference>
<dbReference type="InterPro" id="IPR036868">
    <property type="entry name" value="TusA-like_sf"/>
</dbReference>
<evidence type="ECO:0000256" key="2">
    <source>
        <dbReference type="ARBA" id="ARBA00009130"/>
    </source>
</evidence>
<dbReference type="SMART" id="SM00450">
    <property type="entry name" value="RHOD"/>
    <property type="match status" value="1"/>
</dbReference>
<dbReference type="InterPro" id="IPR004099">
    <property type="entry name" value="Pyr_nucl-diS_OxRdtase_dimer"/>
</dbReference>